<sequence>MCFSVNQQNIQFAYIGDGFKSLTGTYRKYVALNDKKEILALKGKSQPFTPRGGISEIREFLKTAQPEDYHFIAYPFSCKYSLFSLQL</sequence>
<protein>
    <submittedName>
        <fullName evidence="1">Uncharacterized protein</fullName>
    </submittedName>
</protein>
<organism evidence="1 2">
    <name type="scientific">Persicobacter diffluens</name>
    <dbReference type="NCBI Taxonomy" id="981"/>
    <lineage>
        <taxon>Bacteria</taxon>
        <taxon>Pseudomonadati</taxon>
        <taxon>Bacteroidota</taxon>
        <taxon>Cytophagia</taxon>
        <taxon>Cytophagales</taxon>
        <taxon>Persicobacteraceae</taxon>
        <taxon>Persicobacter</taxon>
    </lineage>
</organism>
<accession>A0AAN4W2R4</accession>
<proteinExistence type="predicted"/>
<dbReference type="EMBL" id="BQKE01000006">
    <property type="protein sequence ID" value="GJM64611.1"/>
    <property type="molecule type" value="Genomic_DNA"/>
</dbReference>
<reference evidence="1 2" key="1">
    <citation type="submission" date="2021-12" db="EMBL/GenBank/DDBJ databases">
        <title>Genome sequencing of bacteria with rrn-lacking chromosome and rrn-plasmid.</title>
        <authorList>
            <person name="Anda M."/>
            <person name="Iwasaki W."/>
        </authorList>
    </citation>
    <scope>NUCLEOTIDE SEQUENCE [LARGE SCALE GENOMIC DNA]</scope>
    <source>
        <strain evidence="1 2">NBRC 15940</strain>
    </source>
</reference>
<evidence type="ECO:0000313" key="2">
    <source>
        <dbReference type="Proteomes" id="UP001310022"/>
    </source>
</evidence>
<keyword evidence="2" id="KW-1185">Reference proteome</keyword>
<dbReference type="RefSeq" id="WP_338239674.1">
    <property type="nucleotide sequence ID" value="NZ_BQKE01000006.1"/>
</dbReference>
<comment type="caution">
    <text evidence="1">The sequence shown here is derived from an EMBL/GenBank/DDBJ whole genome shotgun (WGS) entry which is preliminary data.</text>
</comment>
<gene>
    <name evidence="1" type="ORF">PEDI_51630</name>
</gene>
<dbReference type="Proteomes" id="UP001310022">
    <property type="component" value="Unassembled WGS sequence"/>
</dbReference>
<evidence type="ECO:0000313" key="1">
    <source>
        <dbReference type="EMBL" id="GJM64611.1"/>
    </source>
</evidence>
<dbReference type="AlphaFoldDB" id="A0AAN4W2R4"/>
<name>A0AAN4W2R4_9BACT</name>